<name>A0A0F8YXX7_9ZZZZ</name>
<accession>A0A0F8YXX7</accession>
<dbReference type="InterPro" id="IPR055677">
    <property type="entry name" value="DUF7253"/>
</dbReference>
<dbReference type="Pfam" id="PF23911">
    <property type="entry name" value="DUF7253"/>
    <property type="match status" value="1"/>
</dbReference>
<evidence type="ECO:0000259" key="1">
    <source>
        <dbReference type="Pfam" id="PF23911"/>
    </source>
</evidence>
<comment type="caution">
    <text evidence="2">The sequence shown here is derived from an EMBL/GenBank/DDBJ whole genome shotgun (WGS) entry which is preliminary data.</text>
</comment>
<dbReference type="AlphaFoldDB" id="A0A0F8YXX7"/>
<evidence type="ECO:0000313" key="2">
    <source>
        <dbReference type="EMBL" id="KKK58864.1"/>
    </source>
</evidence>
<sequence>MAKFSGTVGFIDIVETSPGVHVPDVMERPYKGDILRNTQAWQDSEHLNDDFTINNRFSIVSDAYAYENYSLIRYIRWMDVAWKVTGVEIKRPRLILTVKGEYNG</sequence>
<feature type="domain" description="DUF7253" evidence="1">
    <location>
        <begin position="1"/>
        <end position="104"/>
    </location>
</feature>
<dbReference type="EMBL" id="LAZR01063761">
    <property type="protein sequence ID" value="KKK58864.1"/>
    <property type="molecule type" value="Genomic_DNA"/>
</dbReference>
<gene>
    <name evidence="2" type="ORF">LCGC14_3040110</name>
</gene>
<reference evidence="2" key="1">
    <citation type="journal article" date="2015" name="Nature">
        <title>Complex archaea that bridge the gap between prokaryotes and eukaryotes.</title>
        <authorList>
            <person name="Spang A."/>
            <person name="Saw J.H."/>
            <person name="Jorgensen S.L."/>
            <person name="Zaremba-Niedzwiedzka K."/>
            <person name="Martijn J."/>
            <person name="Lind A.E."/>
            <person name="van Eijk R."/>
            <person name="Schleper C."/>
            <person name="Guy L."/>
            <person name="Ettema T.J."/>
        </authorList>
    </citation>
    <scope>NUCLEOTIDE SEQUENCE</scope>
</reference>
<organism evidence="2">
    <name type="scientific">marine sediment metagenome</name>
    <dbReference type="NCBI Taxonomy" id="412755"/>
    <lineage>
        <taxon>unclassified sequences</taxon>
        <taxon>metagenomes</taxon>
        <taxon>ecological metagenomes</taxon>
    </lineage>
</organism>
<proteinExistence type="predicted"/>
<protein>
    <recommendedName>
        <fullName evidence="1">DUF7253 domain-containing protein</fullName>
    </recommendedName>
</protein>